<evidence type="ECO:0000313" key="2">
    <source>
        <dbReference type="EMBL" id="THV07828.1"/>
    </source>
</evidence>
<feature type="compositionally biased region" description="Basic and acidic residues" evidence="1">
    <location>
        <begin position="364"/>
        <end position="397"/>
    </location>
</feature>
<organism evidence="2 3">
    <name type="scientific">Dendrothele bispora (strain CBS 962.96)</name>
    <dbReference type="NCBI Taxonomy" id="1314807"/>
    <lineage>
        <taxon>Eukaryota</taxon>
        <taxon>Fungi</taxon>
        <taxon>Dikarya</taxon>
        <taxon>Basidiomycota</taxon>
        <taxon>Agaricomycotina</taxon>
        <taxon>Agaricomycetes</taxon>
        <taxon>Agaricomycetidae</taxon>
        <taxon>Agaricales</taxon>
        <taxon>Agaricales incertae sedis</taxon>
        <taxon>Dendrothele</taxon>
    </lineage>
</organism>
<dbReference type="AlphaFoldDB" id="A0A4S8MWV2"/>
<feature type="compositionally biased region" description="Acidic residues" evidence="1">
    <location>
        <begin position="511"/>
        <end position="544"/>
    </location>
</feature>
<dbReference type="EMBL" id="ML179036">
    <property type="protein sequence ID" value="THV07828.1"/>
    <property type="molecule type" value="Genomic_DNA"/>
</dbReference>
<feature type="region of interest" description="Disordered" evidence="1">
    <location>
        <begin position="800"/>
        <end position="839"/>
    </location>
</feature>
<evidence type="ECO:0000256" key="1">
    <source>
        <dbReference type="SAM" id="MobiDB-lite"/>
    </source>
</evidence>
<evidence type="ECO:0000313" key="3">
    <source>
        <dbReference type="Proteomes" id="UP000297245"/>
    </source>
</evidence>
<feature type="region of interest" description="Disordered" evidence="1">
    <location>
        <begin position="363"/>
        <end position="413"/>
    </location>
</feature>
<gene>
    <name evidence="2" type="ORF">K435DRAFT_741185</name>
</gene>
<dbReference type="Proteomes" id="UP000297245">
    <property type="component" value="Unassembled WGS sequence"/>
</dbReference>
<name>A0A4S8MWV2_DENBC</name>
<proteinExistence type="predicted"/>
<evidence type="ECO:0008006" key="4">
    <source>
        <dbReference type="Google" id="ProtNLM"/>
    </source>
</evidence>
<reference evidence="2 3" key="1">
    <citation type="journal article" date="2019" name="Nat. Ecol. Evol.">
        <title>Megaphylogeny resolves global patterns of mushroom evolution.</title>
        <authorList>
            <person name="Varga T."/>
            <person name="Krizsan K."/>
            <person name="Foldi C."/>
            <person name="Dima B."/>
            <person name="Sanchez-Garcia M."/>
            <person name="Sanchez-Ramirez S."/>
            <person name="Szollosi G.J."/>
            <person name="Szarkandi J.G."/>
            <person name="Papp V."/>
            <person name="Albert L."/>
            <person name="Andreopoulos W."/>
            <person name="Angelini C."/>
            <person name="Antonin V."/>
            <person name="Barry K.W."/>
            <person name="Bougher N.L."/>
            <person name="Buchanan P."/>
            <person name="Buyck B."/>
            <person name="Bense V."/>
            <person name="Catcheside P."/>
            <person name="Chovatia M."/>
            <person name="Cooper J."/>
            <person name="Damon W."/>
            <person name="Desjardin D."/>
            <person name="Finy P."/>
            <person name="Geml J."/>
            <person name="Haridas S."/>
            <person name="Hughes K."/>
            <person name="Justo A."/>
            <person name="Karasinski D."/>
            <person name="Kautmanova I."/>
            <person name="Kiss B."/>
            <person name="Kocsube S."/>
            <person name="Kotiranta H."/>
            <person name="LaButti K.M."/>
            <person name="Lechner B.E."/>
            <person name="Liimatainen K."/>
            <person name="Lipzen A."/>
            <person name="Lukacs Z."/>
            <person name="Mihaltcheva S."/>
            <person name="Morgado L.N."/>
            <person name="Niskanen T."/>
            <person name="Noordeloos M.E."/>
            <person name="Ohm R.A."/>
            <person name="Ortiz-Santana B."/>
            <person name="Ovrebo C."/>
            <person name="Racz N."/>
            <person name="Riley R."/>
            <person name="Savchenko A."/>
            <person name="Shiryaev A."/>
            <person name="Soop K."/>
            <person name="Spirin V."/>
            <person name="Szebenyi C."/>
            <person name="Tomsovsky M."/>
            <person name="Tulloss R.E."/>
            <person name="Uehling J."/>
            <person name="Grigoriev I.V."/>
            <person name="Vagvolgyi C."/>
            <person name="Papp T."/>
            <person name="Martin F.M."/>
            <person name="Miettinen O."/>
            <person name="Hibbett D.S."/>
            <person name="Nagy L.G."/>
        </authorList>
    </citation>
    <scope>NUCLEOTIDE SEQUENCE [LARGE SCALE GENOMIC DNA]</scope>
    <source>
        <strain evidence="2 3">CBS 962.96</strain>
    </source>
</reference>
<dbReference type="OrthoDB" id="3226064at2759"/>
<feature type="compositionally biased region" description="Basic and acidic residues" evidence="1">
    <location>
        <begin position="704"/>
        <end position="718"/>
    </location>
</feature>
<feature type="compositionally biased region" description="Acidic residues" evidence="1">
    <location>
        <begin position="471"/>
        <end position="481"/>
    </location>
</feature>
<feature type="compositionally biased region" description="Basic and acidic residues" evidence="1">
    <location>
        <begin position="688"/>
        <end position="697"/>
    </location>
</feature>
<sequence>MNSSTSYALADSSNPTATIFTLPPEVLDQIICSCALYGFPEAIGALSWTCQYFRNHIYGQDSSDANTSGGNGGYLWREIFLTTFDDPRHYLKAAKRPLCLPEDGAISFDWRLQFQRRTQAGSLFRSRKVPGKNYALEPTRLTRSLEAITSTIATSLPLFPADENPDGSDRVSKSSSLAWLNQLLCDGYSVPLTHKLLGSSPVRYVYIGVGEETGKKPHHYERKILKDKWNLSDAGQAFFKLVIQAGFRPLSSPSAFDFTESKESMVVDTNEAGPSQASSSSVAVDVNAGGGGGGGGEGSPSKPSDASPDDPDSGSLYVPLPPERQRKLARLMARRRVYNLSFLSRNRLWGPFLPYLEDANQPVKAKDKTKTKGMEERKGKGKVVDDGDGRPSTKRSSDNSSDSDQDNSAHGDYQRIINGSSDAADNVEGPSSTVLTTTTAVPYEIMRAIVTQFGVYIQGPDFLEAVHQAHEEDDDPAEGEPEGGGGEGEEEGTRHNLVFNLLDLFDHEHNEDDEDDEDFQPQDGDEDDDMISADESDPGEDNTNEDATFFSPRRTKPKYPMYPPLPHLVRPDYAFLAAARIIVEENLKDRLEEAEADVERLRDGGNNRGMTPGWPWFTSMAAIEGTRDLLDRIRVGLPNNSSTEAEDNKKKNGASCSNDEQGDGGLESMRMGTMPGFWDGWNQFPPHTETESDHSIDSEVTGSDDPKDKGKGKARENGTDGDNVDGWDWAGICGVWLRAVCWMDYRDLLFHNFRINHPNMVGATGRRYSNPEEIQETCRVFAITLRVIGYERVSAPLALPSTSASRNNGKDDESEHQGSASSGKGKGKGKEKATEEESNGAADYNPLVYLLPVIHFAGEFRGSDVDTHAHRRARGTVRMIGDGAVRWTMISSDASAPERDEWTMEGVQIGGVGSQFGVIGLWTGARHEEGDPIGPTWAWKVT</sequence>
<feature type="region of interest" description="Disordered" evidence="1">
    <location>
        <begin position="638"/>
        <end position="723"/>
    </location>
</feature>
<feature type="region of interest" description="Disordered" evidence="1">
    <location>
        <begin position="510"/>
        <end position="555"/>
    </location>
</feature>
<keyword evidence="3" id="KW-1185">Reference proteome</keyword>
<feature type="compositionally biased region" description="Low complexity" evidence="1">
    <location>
        <begin position="273"/>
        <end position="287"/>
    </location>
</feature>
<accession>A0A4S8MWV2</accession>
<feature type="region of interest" description="Disordered" evidence="1">
    <location>
        <begin position="267"/>
        <end position="322"/>
    </location>
</feature>
<protein>
    <recommendedName>
        <fullName evidence="4">F-box domain-containing protein</fullName>
    </recommendedName>
</protein>
<feature type="compositionally biased region" description="Gly residues" evidence="1">
    <location>
        <begin position="288"/>
        <end position="298"/>
    </location>
</feature>
<feature type="region of interest" description="Disordered" evidence="1">
    <location>
        <begin position="469"/>
        <end position="492"/>
    </location>
</feature>